<sequence length="114" mass="13226">MSKKEKDINKGRGYKVPTCRMCNSKWSWSQAMKQQMKLKSRIVCKYCGHRQYLSEKSQCKHAVLSIIIAFSLIWVFNNTAVPIVLYIIFFILGITLLSLTSPFLMELSSEKEQL</sequence>
<dbReference type="AlphaFoldDB" id="A0A410M9V5"/>
<feature type="transmembrane region" description="Helical" evidence="1">
    <location>
        <begin position="83"/>
        <end position="105"/>
    </location>
</feature>
<gene>
    <name evidence="2" type="ORF">HLI_04385</name>
</gene>
<keyword evidence="1" id="KW-0812">Transmembrane</keyword>
<reference evidence="2 3" key="1">
    <citation type="submission" date="2018-01" db="EMBL/GenBank/DDBJ databases">
        <title>The whole genome sequencing and assembly of Halobacillus litoralis ERB031 strain.</title>
        <authorList>
            <person name="Lee S.-J."/>
            <person name="Park M.-K."/>
            <person name="Kim J.-Y."/>
            <person name="Lee Y.-J."/>
            <person name="Yi H."/>
            <person name="Bahn Y.-S."/>
            <person name="Kim J.F."/>
            <person name="Lee D.-W."/>
        </authorList>
    </citation>
    <scope>NUCLEOTIDE SEQUENCE [LARGE SCALE GENOMIC DNA]</scope>
    <source>
        <strain evidence="2 3">ERB 031</strain>
    </source>
</reference>
<dbReference type="RefSeq" id="WP_128523330.1">
    <property type="nucleotide sequence ID" value="NZ_CANLVY010000003.1"/>
</dbReference>
<evidence type="ECO:0008006" key="4">
    <source>
        <dbReference type="Google" id="ProtNLM"/>
    </source>
</evidence>
<dbReference type="InterPro" id="IPR026369">
    <property type="entry name" value="CxxC_20_CxxC"/>
</dbReference>
<evidence type="ECO:0000313" key="2">
    <source>
        <dbReference type="EMBL" id="QAS51511.1"/>
    </source>
</evidence>
<keyword evidence="1" id="KW-1133">Transmembrane helix</keyword>
<keyword evidence="1" id="KW-0472">Membrane</keyword>
<proteinExistence type="predicted"/>
<protein>
    <recommendedName>
        <fullName evidence="4">Cxxc_20_cxxc protein</fullName>
    </recommendedName>
</protein>
<feature type="transmembrane region" description="Helical" evidence="1">
    <location>
        <begin position="59"/>
        <end position="77"/>
    </location>
</feature>
<name>A0A410M9V5_9BACI</name>
<dbReference type="NCBIfam" id="TIGR04104">
    <property type="entry name" value="cxxc_20_cxxc"/>
    <property type="match status" value="1"/>
</dbReference>
<organism evidence="2 3">
    <name type="scientific">Halobacillus litoralis</name>
    <dbReference type="NCBI Taxonomy" id="45668"/>
    <lineage>
        <taxon>Bacteria</taxon>
        <taxon>Bacillati</taxon>
        <taxon>Bacillota</taxon>
        <taxon>Bacilli</taxon>
        <taxon>Bacillales</taxon>
        <taxon>Bacillaceae</taxon>
        <taxon>Halobacillus</taxon>
    </lineage>
</organism>
<accession>A0A410M9V5</accession>
<evidence type="ECO:0000256" key="1">
    <source>
        <dbReference type="SAM" id="Phobius"/>
    </source>
</evidence>
<evidence type="ECO:0000313" key="3">
    <source>
        <dbReference type="Proteomes" id="UP000287756"/>
    </source>
</evidence>
<dbReference type="KEGG" id="hli:HLI_04385"/>
<dbReference type="Proteomes" id="UP000287756">
    <property type="component" value="Chromosome"/>
</dbReference>
<dbReference type="OrthoDB" id="2418141at2"/>
<dbReference type="EMBL" id="CP026118">
    <property type="protein sequence ID" value="QAS51511.1"/>
    <property type="molecule type" value="Genomic_DNA"/>
</dbReference>